<keyword evidence="4" id="KW-1185">Reference proteome</keyword>
<evidence type="ECO:0000256" key="1">
    <source>
        <dbReference type="SAM" id="Phobius"/>
    </source>
</evidence>
<dbReference type="PROSITE" id="PS00409">
    <property type="entry name" value="PROKAR_NTER_METHYL"/>
    <property type="match status" value="1"/>
</dbReference>
<feature type="domain" description="DUF1559" evidence="2">
    <location>
        <begin position="56"/>
        <end position="386"/>
    </location>
</feature>
<keyword evidence="1" id="KW-0472">Membrane</keyword>
<evidence type="ECO:0000313" key="4">
    <source>
        <dbReference type="Proteomes" id="UP000011885"/>
    </source>
</evidence>
<dbReference type="Pfam" id="PF07963">
    <property type="entry name" value="N_methyl"/>
    <property type="match status" value="1"/>
</dbReference>
<dbReference type="InterPro" id="IPR011453">
    <property type="entry name" value="DUF1559"/>
</dbReference>
<feature type="transmembrane region" description="Helical" evidence="1">
    <location>
        <begin position="31"/>
        <end position="55"/>
    </location>
</feature>
<dbReference type="Pfam" id="PF07596">
    <property type="entry name" value="SBP_bac_10"/>
    <property type="match status" value="1"/>
</dbReference>
<dbReference type="InterPro" id="IPR012902">
    <property type="entry name" value="N_methyl_site"/>
</dbReference>
<dbReference type="SUPFAM" id="SSF54523">
    <property type="entry name" value="Pili subunits"/>
    <property type="match status" value="1"/>
</dbReference>
<sequence>MLGAREFVCYISTRSVRILGKIMRKYLGRRGFTLVELLVVIAIIGVLVGLLLPAVQAAREAARRMSCSNNFKQIGLAIHNYHSAYNQLPVQCGGTYTVSRREYAPGQNSLELSALVGLTPFIEQQAMWEQLANPYQVPAGLPGAGNIYSPMGPYPGRTFDKLTNSQAGPYAPFESDIPTFRCPSDPGVGLPAMGRTNYGVCLGDSIAQTNAAAVMNHKGVPHASTTIASANASNRGFFKCQMKSAFRDVLDGLSNTIAMGEFVTDLGDDDKRTRMLNGTSTRNVKSPGGALACEPFVDSERPQFWDASAPFASNAHIDNRRGFRWAWGIPIHSGVYAVLPPNRELCFTQSWYQSEGICPPSSRHQGGAHILMGDGAVKFITDSIESGNLSGRAMVSTASVNTDPLSVPGAASPFGLWGSLGTRASSEVIDAEF</sequence>
<organism evidence="3 4">
    <name type="scientific">Rhodopirellula sallentina SM41</name>
    <dbReference type="NCBI Taxonomy" id="1263870"/>
    <lineage>
        <taxon>Bacteria</taxon>
        <taxon>Pseudomonadati</taxon>
        <taxon>Planctomycetota</taxon>
        <taxon>Planctomycetia</taxon>
        <taxon>Pirellulales</taxon>
        <taxon>Pirellulaceae</taxon>
        <taxon>Rhodopirellula</taxon>
    </lineage>
</organism>
<dbReference type="AlphaFoldDB" id="M5U790"/>
<comment type="caution">
    <text evidence="3">The sequence shown here is derived from an EMBL/GenBank/DDBJ whole genome shotgun (WGS) entry which is preliminary data.</text>
</comment>
<protein>
    <submittedName>
        <fullName evidence="3">Protein containing DUF1559</fullName>
    </submittedName>
</protein>
<dbReference type="NCBIfam" id="TIGR04294">
    <property type="entry name" value="pre_pil_HX9DG"/>
    <property type="match status" value="1"/>
</dbReference>
<keyword evidence="1" id="KW-0812">Transmembrane</keyword>
<dbReference type="Gene3D" id="3.30.700.10">
    <property type="entry name" value="Glycoprotein, Type 4 Pilin"/>
    <property type="match status" value="1"/>
</dbReference>
<keyword evidence="1" id="KW-1133">Transmembrane helix</keyword>
<dbReference type="PANTHER" id="PTHR30093:SF2">
    <property type="entry name" value="TYPE II SECRETION SYSTEM PROTEIN H"/>
    <property type="match status" value="1"/>
</dbReference>
<accession>M5U790</accession>
<evidence type="ECO:0000313" key="3">
    <source>
        <dbReference type="EMBL" id="EMI57295.1"/>
    </source>
</evidence>
<dbReference type="NCBIfam" id="TIGR02532">
    <property type="entry name" value="IV_pilin_GFxxxE"/>
    <property type="match status" value="1"/>
</dbReference>
<gene>
    <name evidence="3" type="ORF">RSSM_01282</name>
</gene>
<reference evidence="3 4" key="1">
    <citation type="journal article" date="2013" name="Mar. Genomics">
        <title>Expression of sulfatases in Rhodopirellula baltica and the diversity of sulfatases in the genus Rhodopirellula.</title>
        <authorList>
            <person name="Wegner C.E."/>
            <person name="Richter-Heitmann T."/>
            <person name="Klindworth A."/>
            <person name="Klockow C."/>
            <person name="Richter M."/>
            <person name="Achstetter T."/>
            <person name="Glockner F.O."/>
            <person name="Harder J."/>
        </authorList>
    </citation>
    <scope>NUCLEOTIDE SEQUENCE [LARGE SCALE GENOMIC DNA]</scope>
    <source>
        <strain evidence="3 4">SM41</strain>
    </source>
</reference>
<dbReference type="EMBL" id="ANOH01000097">
    <property type="protein sequence ID" value="EMI57295.1"/>
    <property type="molecule type" value="Genomic_DNA"/>
</dbReference>
<dbReference type="PATRIC" id="fig|1263870.3.peg.1382"/>
<dbReference type="InterPro" id="IPR027558">
    <property type="entry name" value="Pre_pil_HX9DG_C"/>
</dbReference>
<evidence type="ECO:0000259" key="2">
    <source>
        <dbReference type="Pfam" id="PF07596"/>
    </source>
</evidence>
<dbReference type="PANTHER" id="PTHR30093">
    <property type="entry name" value="GENERAL SECRETION PATHWAY PROTEIN G"/>
    <property type="match status" value="1"/>
</dbReference>
<name>M5U790_9BACT</name>
<proteinExistence type="predicted"/>
<dbReference type="InterPro" id="IPR045584">
    <property type="entry name" value="Pilin-like"/>
</dbReference>
<dbReference type="Proteomes" id="UP000011885">
    <property type="component" value="Unassembled WGS sequence"/>
</dbReference>